<dbReference type="EMBL" id="PDSH01000010">
    <property type="protein sequence ID" value="PIE25250.1"/>
    <property type="molecule type" value="Genomic_DNA"/>
</dbReference>
<evidence type="ECO:0008006" key="4">
    <source>
        <dbReference type="Google" id="ProtNLM"/>
    </source>
</evidence>
<protein>
    <recommendedName>
        <fullName evidence="4">Glutamine amidotransferase type-2 domain-containing protein</fullName>
    </recommendedName>
</protein>
<sequence>MELRFLALCSERPVTVTPYSELKNVALGVSSLCDSNLHRWTAWGESQSRKLLDTGVTLQHEASIWSLAMYPQLPDEAVDIQPFCRPQRGQPCLFMLSGDLPGIVDNERYPVGDQWPLSCTDQERAFCLLQERMRKLWGEGRPDSEMRLALIADYAGRLERLGQHQFIYWDGEMLFVYSSVECDDGLAYISLQAWKDVADLPVQLAIQADAEVQGVIVGHRSLLPAKASLIGAGSTLCFMQGNLAGSCDPVDFWSGL</sequence>
<dbReference type="Gene3D" id="3.60.20.10">
    <property type="entry name" value="Glutamine Phosphoribosylpyrophosphate, subunit 1, domain 1"/>
    <property type="match status" value="1"/>
</dbReference>
<reference evidence="2 3" key="1">
    <citation type="submission" date="2017-10" db="EMBL/GenBank/DDBJ databases">
        <title>Novel microbial diversity and functional potential in the marine mammal oral microbiome.</title>
        <authorList>
            <person name="Dudek N.K."/>
            <person name="Sun C.L."/>
            <person name="Burstein D."/>
            <person name="Kantor R.S."/>
            <person name="Aliaga Goltsman D.S."/>
            <person name="Bik E.M."/>
            <person name="Thomas B.C."/>
            <person name="Banfield J.F."/>
            <person name="Relman D.A."/>
        </authorList>
    </citation>
    <scope>NUCLEOTIDE SEQUENCE [LARGE SCALE GENOMIC DNA]</scope>
    <source>
        <strain evidence="2">DOLJORAL78_47_21</strain>
    </source>
</reference>
<dbReference type="Pfam" id="PF13230">
    <property type="entry name" value="GATase_4"/>
    <property type="match status" value="1"/>
</dbReference>
<evidence type="ECO:0000313" key="2">
    <source>
        <dbReference type="EMBL" id="PIE25250.1"/>
    </source>
</evidence>
<dbReference type="AlphaFoldDB" id="A0A2G6JPV9"/>
<evidence type="ECO:0000256" key="1">
    <source>
        <dbReference type="ARBA" id="ARBA00022962"/>
    </source>
</evidence>
<evidence type="ECO:0000313" key="3">
    <source>
        <dbReference type="Proteomes" id="UP000243469"/>
    </source>
</evidence>
<dbReference type="InterPro" id="IPR026869">
    <property type="entry name" value="EgtC-like"/>
</dbReference>
<gene>
    <name evidence="2" type="ORF">CSA60_01175</name>
</gene>
<proteinExistence type="predicted"/>
<dbReference type="Proteomes" id="UP000243469">
    <property type="component" value="Unassembled WGS sequence"/>
</dbReference>
<name>A0A2G6JPV9_NEPCE</name>
<comment type="caution">
    <text evidence="2">The sequence shown here is derived from an EMBL/GenBank/DDBJ whole genome shotgun (WGS) entry which is preliminary data.</text>
</comment>
<accession>A0A2G6JPV9</accession>
<organism evidence="2 3">
    <name type="scientific">Neptuniibacter caesariensis</name>
    <dbReference type="NCBI Taxonomy" id="207954"/>
    <lineage>
        <taxon>Bacteria</taxon>
        <taxon>Pseudomonadati</taxon>
        <taxon>Pseudomonadota</taxon>
        <taxon>Gammaproteobacteria</taxon>
        <taxon>Oceanospirillales</taxon>
        <taxon>Oceanospirillaceae</taxon>
        <taxon>Neptuniibacter</taxon>
    </lineage>
</organism>
<dbReference type="InterPro" id="IPR029055">
    <property type="entry name" value="Ntn_hydrolases_N"/>
</dbReference>
<keyword evidence="1" id="KW-0315">Glutamine amidotransferase</keyword>